<dbReference type="InterPro" id="IPR011009">
    <property type="entry name" value="Kinase-like_dom_sf"/>
</dbReference>
<proteinExistence type="inferred from homology"/>
<dbReference type="OrthoDB" id="5291879at2"/>
<dbReference type="Proteomes" id="UP000199675">
    <property type="component" value="Unassembled WGS sequence"/>
</dbReference>
<evidence type="ECO:0000256" key="1">
    <source>
        <dbReference type="ARBA" id="ARBA00009460"/>
    </source>
</evidence>
<comment type="similarity">
    <text evidence="1 2">Belongs to the fructosamine kinase family.</text>
</comment>
<organism evidence="3 4">
    <name type="scientific">Marinobacter mobilis</name>
    <dbReference type="NCBI Taxonomy" id="488533"/>
    <lineage>
        <taxon>Bacteria</taxon>
        <taxon>Pseudomonadati</taxon>
        <taxon>Pseudomonadota</taxon>
        <taxon>Gammaproteobacteria</taxon>
        <taxon>Pseudomonadales</taxon>
        <taxon>Marinobacteraceae</taxon>
        <taxon>Marinobacter</taxon>
    </lineage>
</organism>
<dbReference type="GO" id="GO:0016301">
    <property type="term" value="F:kinase activity"/>
    <property type="evidence" value="ECO:0007669"/>
    <property type="project" value="UniProtKB-UniRule"/>
</dbReference>
<dbReference type="SUPFAM" id="SSF56112">
    <property type="entry name" value="Protein kinase-like (PK-like)"/>
    <property type="match status" value="1"/>
</dbReference>
<dbReference type="STRING" id="488533.SAMN04487960_105250"/>
<dbReference type="Gene3D" id="3.90.1200.10">
    <property type="match status" value="1"/>
</dbReference>
<keyword evidence="2" id="KW-0808">Transferase</keyword>
<dbReference type="AlphaFoldDB" id="A0A1H2Y3A5"/>
<dbReference type="EMBL" id="FNNE01000005">
    <property type="protein sequence ID" value="SDW99672.1"/>
    <property type="molecule type" value="Genomic_DNA"/>
</dbReference>
<dbReference type="PIRSF" id="PIRSF006221">
    <property type="entry name" value="Ketosamine-3-kinase"/>
    <property type="match status" value="1"/>
</dbReference>
<reference evidence="3 4" key="1">
    <citation type="submission" date="2016-10" db="EMBL/GenBank/DDBJ databases">
        <authorList>
            <person name="de Groot N.N."/>
        </authorList>
    </citation>
    <scope>NUCLEOTIDE SEQUENCE [LARGE SCALE GENOMIC DNA]</scope>
    <source>
        <strain evidence="3 4">CGMCC 1.7059</strain>
    </source>
</reference>
<protein>
    <submittedName>
        <fullName evidence="3">Fructosamine-3-kinase</fullName>
    </submittedName>
</protein>
<evidence type="ECO:0000313" key="4">
    <source>
        <dbReference type="Proteomes" id="UP000199675"/>
    </source>
</evidence>
<dbReference type="Pfam" id="PF03881">
    <property type="entry name" value="Fructosamin_kin"/>
    <property type="match status" value="1"/>
</dbReference>
<keyword evidence="2 3" id="KW-0418">Kinase</keyword>
<gene>
    <name evidence="3" type="ORF">SAMN04487960_105250</name>
</gene>
<evidence type="ECO:0000313" key="3">
    <source>
        <dbReference type="EMBL" id="SDW99672.1"/>
    </source>
</evidence>
<accession>A0A1H2Y3A5</accession>
<dbReference type="PANTHER" id="PTHR12149:SF8">
    <property type="entry name" value="PROTEIN-RIBULOSAMINE 3-KINASE"/>
    <property type="match status" value="1"/>
</dbReference>
<name>A0A1H2Y3A5_9GAMM</name>
<dbReference type="InterPro" id="IPR016477">
    <property type="entry name" value="Fructo-/Ketosamine-3-kinase"/>
</dbReference>
<evidence type="ECO:0000256" key="2">
    <source>
        <dbReference type="PIRNR" id="PIRNR006221"/>
    </source>
</evidence>
<sequence length="251" mass="28632">MSLYRKSNPSPYRDSLVVEAKGLELIRQTLAAADIGELRVPRVESVSGRQLVLEQIAPGAPTPELMARLGLGLARLHGLKQARYGLEYNNCIGLSRQPNRMTEAWGRFFVEDRLGYQVALVEDARLKGQFEALLTRKRDRLVAFLDRHCEHPSLVHGDLWGGNVLYGNDQVWLIDPAVYYGDREVDLAMTELFGGFSEAFYQSYDGQLPRSRAYPVKKSIYNLYHVLNHYNLFGASYLPACRRHFKVLERL</sequence>
<keyword evidence="4" id="KW-1185">Reference proteome</keyword>
<dbReference type="RefSeq" id="WP_091813089.1">
    <property type="nucleotide sequence ID" value="NZ_FNNE01000005.1"/>
</dbReference>
<dbReference type="PANTHER" id="PTHR12149">
    <property type="entry name" value="FRUCTOSAMINE 3 KINASE-RELATED PROTEIN"/>
    <property type="match status" value="1"/>
</dbReference>